<evidence type="ECO:0000313" key="1">
    <source>
        <dbReference type="EMBL" id="GAG52359.1"/>
    </source>
</evidence>
<accession>X0Y953</accession>
<sequence length="95" mass="10786">MEIVDHDTEPGPLAPGGYLRPMVAYAVTCLPTSGARQVIGTPLDEGPNRFVFKVPQTGYYWQILFEPDTVFPYSHPEAFRPLPMKAWRHLGEQER</sequence>
<organism evidence="1">
    <name type="scientific">marine sediment metagenome</name>
    <dbReference type="NCBI Taxonomy" id="412755"/>
    <lineage>
        <taxon>unclassified sequences</taxon>
        <taxon>metagenomes</taxon>
        <taxon>ecological metagenomes</taxon>
    </lineage>
</organism>
<dbReference type="AlphaFoldDB" id="X0Y953"/>
<reference evidence="1" key="1">
    <citation type="journal article" date="2014" name="Front. Microbiol.">
        <title>High frequency of phylogenetically diverse reductive dehalogenase-homologous genes in deep subseafloor sedimentary metagenomes.</title>
        <authorList>
            <person name="Kawai M."/>
            <person name="Futagami T."/>
            <person name="Toyoda A."/>
            <person name="Takaki Y."/>
            <person name="Nishi S."/>
            <person name="Hori S."/>
            <person name="Arai W."/>
            <person name="Tsubouchi T."/>
            <person name="Morono Y."/>
            <person name="Uchiyama I."/>
            <person name="Ito T."/>
            <person name="Fujiyama A."/>
            <person name="Inagaki F."/>
            <person name="Takami H."/>
        </authorList>
    </citation>
    <scope>NUCLEOTIDE SEQUENCE</scope>
    <source>
        <strain evidence="1">Expedition CK06-06</strain>
    </source>
</reference>
<dbReference type="EMBL" id="BARS01053561">
    <property type="protein sequence ID" value="GAG52359.1"/>
    <property type="molecule type" value="Genomic_DNA"/>
</dbReference>
<proteinExistence type="predicted"/>
<gene>
    <name evidence="1" type="ORF">S01H1_79450</name>
</gene>
<name>X0Y953_9ZZZZ</name>
<comment type="caution">
    <text evidence="1">The sequence shown here is derived from an EMBL/GenBank/DDBJ whole genome shotgun (WGS) entry which is preliminary data.</text>
</comment>
<protein>
    <submittedName>
        <fullName evidence="1">Uncharacterized protein</fullName>
    </submittedName>
</protein>